<reference evidence="1 2" key="1">
    <citation type="submission" date="2014-08" db="EMBL/GenBank/DDBJ databases">
        <authorList>
            <person name="Kuleshov K."/>
            <person name="Dedkov V."/>
            <person name="Markelov M."/>
            <person name="Pimkina E."/>
        </authorList>
    </citation>
    <scope>NUCLEOTIDE SEQUENCE [LARGE SCALE GENOMIC DNA]</scope>
    <source>
        <strain evidence="2">TOA</strain>
    </source>
</reference>
<dbReference type="Proteomes" id="UP000029712">
    <property type="component" value="Chromosome"/>
</dbReference>
<evidence type="ECO:0000313" key="1">
    <source>
        <dbReference type="EMBL" id="AYN65298.1"/>
    </source>
</evidence>
<dbReference type="EMBL" id="CP033021">
    <property type="protein sequence ID" value="AYN65298.1"/>
    <property type="molecule type" value="Genomic_DNA"/>
</dbReference>
<name>A0A454C9F3_METHO</name>
<accession>A0A454C9F3</accession>
<proteinExistence type="predicted"/>
<dbReference type="NCBIfam" id="NF045870">
    <property type="entry name" value="MAGa7180_fam_nucl"/>
    <property type="match status" value="1"/>
</dbReference>
<protein>
    <recommendedName>
        <fullName evidence="3">YqaJ viral recombinase domain-containing protein</fullName>
    </recommendedName>
</protein>
<dbReference type="InterPro" id="IPR011335">
    <property type="entry name" value="Restrct_endonuc-II-like"/>
</dbReference>
<reference evidence="1 2" key="2">
    <citation type="submission" date="2018-10" db="EMBL/GenBank/DDBJ databases">
        <title>Detection and isolation of Mycoplasma hominis as a predominant microorganism from pelvic cavity of patient with salpingitis and tubo-ovarian abscess.</title>
        <authorList>
            <person name="Guschin A.E."/>
            <person name="Khayrullina G.A."/>
            <person name="Rakovskaya I.V."/>
            <person name="Shelenkov A.A."/>
            <person name="Shagin D.A."/>
        </authorList>
    </citation>
    <scope>NUCLEOTIDE SEQUENCE [LARGE SCALE GENOMIC DNA]</scope>
    <source>
        <strain evidence="2">TOA</strain>
    </source>
</reference>
<evidence type="ECO:0000313" key="2">
    <source>
        <dbReference type="Proteomes" id="UP000029712"/>
    </source>
</evidence>
<sequence>MEKKIIIPKRTFFNNKNYTLDYKNKTLIVDPKILKSMQEKKPGTFGGFKKMTGSALGAIMGLSSFDSQFEAFCNICGFRKPILNRKYVDAGIALEPKIVKIIEKKLNSKLLRYEANQYNYDYFKDNELFGGLPDGYSPERHLIIEIKTVGEKNYENWIKYGVNPGYIKQAQLYTYLIGATSFSIVACFLKEEDYLNPNNVDITKRIIKNWTYILNNEQVQDDINYCMQWYKKYTQIGISPKWNEQIDQDLLKFLECNNQEEWKNLYLYWVDQGKAVPEYEQA</sequence>
<dbReference type="AlphaFoldDB" id="A0A454C9F3"/>
<organism evidence="1 2">
    <name type="scientific">Metamycoplasma hominis</name>
    <name type="common">Mycoplasma hominis</name>
    <dbReference type="NCBI Taxonomy" id="2098"/>
    <lineage>
        <taxon>Bacteria</taxon>
        <taxon>Bacillati</taxon>
        <taxon>Mycoplasmatota</taxon>
        <taxon>Mycoplasmoidales</taxon>
        <taxon>Metamycoplasmataceae</taxon>
        <taxon>Metamycoplasma</taxon>
    </lineage>
</organism>
<dbReference type="RefSeq" id="WP_036438975.1">
    <property type="nucleotide sequence ID" value="NZ_CP011538.1"/>
</dbReference>
<dbReference type="Gene3D" id="3.90.320.10">
    <property type="match status" value="1"/>
</dbReference>
<gene>
    <name evidence="1" type="ORF">KN71_001090</name>
</gene>
<dbReference type="SUPFAM" id="SSF52980">
    <property type="entry name" value="Restriction endonuclease-like"/>
    <property type="match status" value="1"/>
</dbReference>
<dbReference type="InterPro" id="IPR011604">
    <property type="entry name" value="PDDEXK-like_dom_sf"/>
</dbReference>
<evidence type="ECO:0008006" key="3">
    <source>
        <dbReference type="Google" id="ProtNLM"/>
    </source>
</evidence>
<dbReference type="OrthoDB" id="403948at2"/>